<proteinExistence type="predicted"/>
<comment type="caution">
    <text evidence="1">The sequence shown here is derived from an EMBL/GenBank/DDBJ whole genome shotgun (WGS) entry which is preliminary data.</text>
</comment>
<dbReference type="EMBL" id="CM045770">
    <property type="protein sequence ID" value="KAI7992732.1"/>
    <property type="molecule type" value="Genomic_DNA"/>
</dbReference>
<dbReference type="Proteomes" id="UP001060215">
    <property type="component" value="Chromosome 13"/>
</dbReference>
<evidence type="ECO:0000313" key="2">
    <source>
        <dbReference type="Proteomes" id="UP001060215"/>
    </source>
</evidence>
<keyword evidence="2" id="KW-1185">Reference proteome</keyword>
<protein>
    <submittedName>
        <fullName evidence="1">Monothiol glutaredoxin-S2</fullName>
    </submittedName>
</protein>
<reference evidence="1 2" key="1">
    <citation type="journal article" date="2022" name="Plant J.">
        <title>Chromosome-level genome of Camellia lanceoleosa provides a valuable resource for understanding genome evolution and self-incompatibility.</title>
        <authorList>
            <person name="Gong W."/>
            <person name="Xiao S."/>
            <person name="Wang L."/>
            <person name="Liao Z."/>
            <person name="Chang Y."/>
            <person name="Mo W."/>
            <person name="Hu G."/>
            <person name="Li W."/>
            <person name="Zhao G."/>
            <person name="Zhu H."/>
            <person name="Hu X."/>
            <person name="Ji K."/>
            <person name="Xiang X."/>
            <person name="Song Q."/>
            <person name="Yuan D."/>
            <person name="Jin S."/>
            <person name="Zhang L."/>
        </authorList>
    </citation>
    <scope>NUCLEOTIDE SEQUENCE [LARGE SCALE GENOMIC DNA]</scope>
    <source>
        <strain evidence="1">SQ_2022a</strain>
    </source>
</reference>
<sequence length="222" mass="24799">MATMSALGAEKPVVIFSKSGCCFGHTIKTLINSFGASPAVYELDELPYRRQLERELSSLRCRTSVPAVFIGGSWLAVLMSSSSSSSSSSYFDRGTVAVANLGFATEKWNLKRRVLRQWRLNSDGTTTDNGGKIKIEITRGRRGLTTMVLDVGLVEGRRTEKRWDVDVDVDVDVDCNGKMLWVLLELNSMRIFPWESRKKRYPNWINPTSMSTSPDAPRLGLP</sequence>
<accession>A0ACC0FX73</accession>
<name>A0ACC0FX73_9ERIC</name>
<gene>
    <name evidence="1" type="ORF">LOK49_LG12G01170</name>
</gene>
<organism evidence="1 2">
    <name type="scientific">Camellia lanceoleosa</name>
    <dbReference type="NCBI Taxonomy" id="1840588"/>
    <lineage>
        <taxon>Eukaryota</taxon>
        <taxon>Viridiplantae</taxon>
        <taxon>Streptophyta</taxon>
        <taxon>Embryophyta</taxon>
        <taxon>Tracheophyta</taxon>
        <taxon>Spermatophyta</taxon>
        <taxon>Magnoliopsida</taxon>
        <taxon>eudicotyledons</taxon>
        <taxon>Gunneridae</taxon>
        <taxon>Pentapetalae</taxon>
        <taxon>asterids</taxon>
        <taxon>Ericales</taxon>
        <taxon>Theaceae</taxon>
        <taxon>Camellia</taxon>
    </lineage>
</organism>
<evidence type="ECO:0000313" key="1">
    <source>
        <dbReference type="EMBL" id="KAI7992732.1"/>
    </source>
</evidence>